<sequence>MSFFNYEDKKVYYEIVGEGTPLLLIHGNTSSSKLFTQLLPLYASFQVILIDFLVGYGQSDRREVFPTELWKDEAHQTVALLEHLKLGKVHLVGTSGGAWVAVNVALLRPDLVATVTADSFDGRSLHEGFGEKLVAEHSTVANDPETSQVYEWFIGEDWRTVVEKDTDSLLRLIESKKPLFFKSLSSLDCPLLLTGTEKDGLIRKNIAEEYQAIVSEVPNAQFKLFENPGHPAIGTNAEEVAETIRKFISENS</sequence>
<keyword evidence="2" id="KW-0378">Hydrolase</keyword>
<dbReference type="InterPro" id="IPR029058">
    <property type="entry name" value="AB_hydrolase_fold"/>
</dbReference>
<dbReference type="PANTHER" id="PTHR43798">
    <property type="entry name" value="MONOACYLGLYCEROL LIPASE"/>
    <property type="match status" value="1"/>
</dbReference>
<dbReference type="Gene3D" id="3.40.50.1820">
    <property type="entry name" value="alpha/beta hydrolase"/>
    <property type="match status" value="1"/>
</dbReference>
<dbReference type="Pfam" id="PF12697">
    <property type="entry name" value="Abhydrolase_6"/>
    <property type="match status" value="1"/>
</dbReference>
<evidence type="ECO:0000313" key="2">
    <source>
        <dbReference type="EMBL" id="MDT2539048.1"/>
    </source>
</evidence>
<dbReference type="Proteomes" id="UP001249240">
    <property type="component" value="Unassembled WGS sequence"/>
</dbReference>
<proteinExistence type="predicted"/>
<dbReference type="SUPFAM" id="SSF53474">
    <property type="entry name" value="alpha/beta-Hydrolases"/>
    <property type="match status" value="1"/>
</dbReference>
<protein>
    <submittedName>
        <fullName evidence="2">Alpha/beta hydrolase</fullName>
    </submittedName>
</protein>
<name>A0AAW8T0C2_9ENTE</name>
<gene>
    <name evidence="2" type="ORF">P7D78_13010</name>
</gene>
<organism evidence="2 3">
    <name type="scientific">Enterococcus raffinosus</name>
    <dbReference type="NCBI Taxonomy" id="71452"/>
    <lineage>
        <taxon>Bacteria</taxon>
        <taxon>Bacillati</taxon>
        <taxon>Bacillota</taxon>
        <taxon>Bacilli</taxon>
        <taxon>Lactobacillales</taxon>
        <taxon>Enterococcaceae</taxon>
        <taxon>Enterococcus</taxon>
    </lineage>
</organism>
<evidence type="ECO:0000259" key="1">
    <source>
        <dbReference type="Pfam" id="PF12697"/>
    </source>
</evidence>
<reference evidence="2" key="1">
    <citation type="submission" date="2023-03" db="EMBL/GenBank/DDBJ databases">
        <authorList>
            <person name="Shen W."/>
            <person name="Cai J."/>
        </authorList>
    </citation>
    <scope>NUCLEOTIDE SEQUENCE</scope>
    <source>
        <strain evidence="2">B646-2</strain>
    </source>
</reference>
<dbReference type="EMBL" id="JARPXM010000013">
    <property type="protein sequence ID" value="MDT2539048.1"/>
    <property type="molecule type" value="Genomic_DNA"/>
</dbReference>
<dbReference type="GO" id="GO:0016787">
    <property type="term" value="F:hydrolase activity"/>
    <property type="evidence" value="ECO:0007669"/>
    <property type="project" value="UniProtKB-KW"/>
</dbReference>
<dbReference type="InterPro" id="IPR000073">
    <property type="entry name" value="AB_hydrolase_1"/>
</dbReference>
<comment type="caution">
    <text evidence="2">The sequence shown here is derived from an EMBL/GenBank/DDBJ whole genome shotgun (WGS) entry which is preliminary data.</text>
</comment>
<dbReference type="AlphaFoldDB" id="A0AAW8T0C2"/>
<feature type="domain" description="AB hydrolase-1" evidence="1">
    <location>
        <begin position="22"/>
        <end position="242"/>
    </location>
</feature>
<accession>A0AAW8T0C2</accession>
<evidence type="ECO:0000313" key="3">
    <source>
        <dbReference type="Proteomes" id="UP001249240"/>
    </source>
</evidence>
<dbReference type="InterPro" id="IPR050266">
    <property type="entry name" value="AB_hydrolase_sf"/>
</dbReference>
<dbReference type="RefSeq" id="WP_010743505.1">
    <property type="nucleotide sequence ID" value="NZ_BAAAXM010000027.1"/>
</dbReference>